<dbReference type="EMBL" id="JACVXA010000032">
    <property type="protein sequence ID" value="MBE3638819.1"/>
    <property type="molecule type" value="Genomic_DNA"/>
</dbReference>
<proteinExistence type="predicted"/>
<feature type="transmembrane region" description="Helical" evidence="1">
    <location>
        <begin position="15"/>
        <end position="37"/>
    </location>
</feature>
<dbReference type="Proteomes" id="UP000609121">
    <property type="component" value="Unassembled WGS sequence"/>
</dbReference>
<feature type="transmembrane region" description="Helical" evidence="1">
    <location>
        <begin position="121"/>
        <end position="143"/>
    </location>
</feature>
<evidence type="ECO:0000256" key="1">
    <source>
        <dbReference type="SAM" id="Phobius"/>
    </source>
</evidence>
<keyword evidence="1" id="KW-0472">Membrane</keyword>
<name>A0A8J7CVJ9_9RHOB</name>
<dbReference type="RefSeq" id="WP_193182829.1">
    <property type="nucleotide sequence ID" value="NZ_JACVXA010000032.1"/>
</dbReference>
<feature type="transmembrane region" description="Helical" evidence="1">
    <location>
        <begin position="258"/>
        <end position="285"/>
    </location>
</feature>
<keyword evidence="1" id="KW-1133">Transmembrane helix</keyword>
<accession>A0A8J7CVJ9</accession>
<gene>
    <name evidence="2" type="ORF">ICN82_11465</name>
</gene>
<keyword evidence="1" id="KW-0812">Transmembrane</keyword>
<organism evidence="2 3">
    <name type="scientific">Mangrovicoccus algicola</name>
    <dbReference type="NCBI Taxonomy" id="2771008"/>
    <lineage>
        <taxon>Bacteria</taxon>
        <taxon>Pseudomonadati</taxon>
        <taxon>Pseudomonadota</taxon>
        <taxon>Alphaproteobacteria</taxon>
        <taxon>Rhodobacterales</taxon>
        <taxon>Paracoccaceae</taxon>
        <taxon>Mangrovicoccus</taxon>
    </lineage>
</organism>
<evidence type="ECO:0000313" key="2">
    <source>
        <dbReference type="EMBL" id="MBE3638819.1"/>
    </source>
</evidence>
<comment type="caution">
    <text evidence="2">The sequence shown here is derived from an EMBL/GenBank/DDBJ whole genome shotgun (WGS) entry which is preliminary data.</text>
</comment>
<feature type="transmembrane region" description="Helical" evidence="1">
    <location>
        <begin position="57"/>
        <end position="83"/>
    </location>
</feature>
<feature type="transmembrane region" description="Helical" evidence="1">
    <location>
        <begin position="182"/>
        <end position="205"/>
    </location>
</feature>
<protein>
    <submittedName>
        <fullName evidence="2">Nucleoside recognition family protein</fullName>
    </submittedName>
</protein>
<sequence length="310" mass="31863">MEAIVGAILAAGENALYTALYIFMPLMVVLMVLLRFLEGWGVLAWLERVLARPMRPFGLGGLGTLAILQAHFVSAVAPVPVLAMMQARGHSPRRLAATYAACMAAAPANATFPLVRLGLEIGPAIAISVLGSLAAGASVQVLFGRGLPDTRGADTYGGQDPVPDRSVIGTINRGGSEALRMIAGMVPMLIITLFGVELLVLSGAIGQLESLLAAPLGALGLDRALLLPLITKMIAGNTAVVGMLMAPGATTVIAPDQLNATAAILFQSLDLAGLAIFLAALPFMAGLWKPAALGAAVGIALRIGLTALWF</sequence>
<evidence type="ECO:0000313" key="3">
    <source>
        <dbReference type="Proteomes" id="UP000609121"/>
    </source>
</evidence>
<keyword evidence="3" id="KW-1185">Reference proteome</keyword>
<feature type="transmembrane region" description="Helical" evidence="1">
    <location>
        <begin position="225"/>
        <end position="246"/>
    </location>
</feature>
<feature type="transmembrane region" description="Helical" evidence="1">
    <location>
        <begin position="291"/>
        <end position="309"/>
    </location>
</feature>
<dbReference type="AlphaFoldDB" id="A0A8J7CVJ9"/>
<reference evidence="2" key="1">
    <citation type="submission" date="2020-09" db="EMBL/GenBank/DDBJ databases">
        <title>A novel bacterium of genus Mangrovicoccus, isolated from South China Sea.</title>
        <authorList>
            <person name="Huang H."/>
            <person name="Mo K."/>
            <person name="Hu Y."/>
        </authorList>
    </citation>
    <scope>NUCLEOTIDE SEQUENCE</scope>
    <source>
        <strain evidence="2">HB182678</strain>
    </source>
</reference>